<proteinExistence type="predicted"/>
<evidence type="ECO:0000256" key="3">
    <source>
        <dbReference type="ARBA" id="ARBA00022490"/>
    </source>
</evidence>
<comment type="subcellular location">
    <subcellularLocation>
        <location evidence="1">Cell projection</location>
        <location evidence="1">Cilium</location>
    </subcellularLocation>
    <subcellularLocation>
        <location evidence="2">Cytoplasm</location>
        <location evidence="2">Cytoskeleton</location>
    </subcellularLocation>
</comment>
<keyword evidence="6 9" id="KW-0175">Coiled coil</keyword>
<name>A0A7R9B8I6_TIMSH</name>
<dbReference type="EMBL" id="OC009213">
    <property type="protein sequence ID" value="CAD7267441.1"/>
    <property type="molecule type" value="Genomic_DNA"/>
</dbReference>
<accession>A0A7R9B8I6</accession>
<dbReference type="AlphaFoldDB" id="A0A7R9B8I6"/>
<sequence>MLLFREVKGSPTESFDSEPLFILRHAAIRRASCSMFPLVPVRPYVSPSEQNILDLKMAEEEAHRLAEMADNFRELALINMMNGVLEVRWEEEIKKDIPLPKCMVEKQPEEFDEDDLRVVREYEEKVKFLMSERERYKKLLDQERIKLTTARDVSISITRYQPICALNDLGGLYSVE</sequence>
<evidence type="ECO:0000256" key="8">
    <source>
        <dbReference type="ARBA" id="ARBA00023273"/>
    </source>
</evidence>
<dbReference type="GO" id="GO:0060271">
    <property type="term" value="P:cilium assembly"/>
    <property type="evidence" value="ECO:0007669"/>
    <property type="project" value="TreeGrafter"/>
</dbReference>
<keyword evidence="7" id="KW-0206">Cytoskeleton</keyword>
<feature type="coiled-coil region" evidence="9">
    <location>
        <begin position="119"/>
        <end position="146"/>
    </location>
</feature>
<dbReference type="GO" id="GO:0005930">
    <property type="term" value="C:axoneme"/>
    <property type="evidence" value="ECO:0007669"/>
    <property type="project" value="TreeGrafter"/>
</dbReference>
<gene>
    <name evidence="10" type="ORF">TSIB3V08_LOCUS11446</name>
</gene>
<keyword evidence="5" id="KW-0677">Repeat</keyword>
<evidence type="ECO:0000256" key="4">
    <source>
        <dbReference type="ARBA" id="ARBA00022574"/>
    </source>
</evidence>
<evidence type="ECO:0000256" key="9">
    <source>
        <dbReference type="SAM" id="Coils"/>
    </source>
</evidence>
<keyword evidence="8" id="KW-0966">Cell projection</keyword>
<evidence type="ECO:0000256" key="6">
    <source>
        <dbReference type="ARBA" id="ARBA00023054"/>
    </source>
</evidence>
<keyword evidence="3" id="KW-0963">Cytoplasm</keyword>
<evidence type="ECO:0000313" key="10">
    <source>
        <dbReference type="EMBL" id="CAD7267441.1"/>
    </source>
</evidence>
<reference evidence="10" key="1">
    <citation type="submission" date="2020-11" db="EMBL/GenBank/DDBJ databases">
        <authorList>
            <person name="Tran Van P."/>
        </authorList>
    </citation>
    <scope>NUCLEOTIDE SEQUENCE</scope>
</reference>
<dbReference type="PANTHER" id="PTHR14885:SF1">
    <property type="entry name" value="CILIA- AND FLAGELLA-ASSOCIATED PROTEIN 43"/>
    <property type="match status" value="1"/>
</dbReference>
<evidence type="ECO:0000256" key="2">
    <source>
        <dbReference type="ARBA" id="ARBA00004245"/>
    </source>
</evidence>
<evidence type="ECO:0000256" key="1">
    <source>
        <dbReference type="ARBA" id="ARBA00004138"/>
    </source>
</evidence>
<dbReference type="Pfam" id="PF25828">
    <property type="entry name" value="CC_Cfap43"/>
    <property type="match status" value="1"/>
</dbReference>
<dbReference type="PANTHER" id="PTHR14885">
    <property type="entry name" value="CILIA- AND FLAGELLA-ASSOCIATED PROTEIN 43-RELATED"/>
    <property type="match status" value="1"/>
</dbReference>
<evidence type="ECO:0000256" key="7">
    <source>
        <dbReference type="ARBA" id="ARBA00023212"/>
    </source>
</evidence>
<organism evidence="10">
    <name type="scientific">Timema shepardi</name>
    <name type="common">Walking stick</name>
    <dbReference type="NCBI Taxonomy" id="629360"/>
    <lineage>
        <taxon>Eukaryota</taxon>
        <taxon>Metazoa</taxon>
        <taxon>Ecdysozoa</taxon>
        <taxon>Arthropoda</taxon>
        <taxon>Hexapoda</taxon>
        <taxon>Insecta</taxon>
        <taxon>Pterygota</taxon>
        <taxon>Neoptera</taxon>
        <taxon>Polyneoptera</taxon>
        <taxon>Phasmatodea</taxon>
        <taxon>Timematodea</taxon>
        <taxon>Timematoidea</taxon>
        <taxon>Timematidae</taxon>
        <taxon>Timema</taxon>
    </lineage>
</organism>
<protein>
    <submittedName>
        <fullName evidence="10">Uncharacterized protein</fullName>
    </submittedName>
</protein>
<keyword evidence="4" id="KW-0853">WD repeat</keyword>
<evidence type="ECO:0000256" key="5">
    <source>
        <dbReference type="ARBA" id="ARBA00022737"/>
    </source>
</evidence>